<dbReference type="STRING" id="215250.A0A316YV80"/>
<feature type="compositionally biased region" description="Polar residues" evidence="1">
    <location>
        <begin position="365"/>
        <end position="382"/>
    </location>
</feature>
<gene>
    <name evidence="2" type="ORF">FA10DRAFT_15726</name>
</gene>
<proteinExistence type="predicted"/>
<feature type="compositionally biased region" description="Basic and acidic residues" evidence="1">
    <location>
        <begin position="326"/>
        <end position="339"/>
    </location>
</feature>
<feature type="compositionally biased region" description="Low complexity" evidence="1">
    <location>
        <begin position="392"/>
        <end position="405"/>
    </location>
</feature>
<evidence type="ECO:0000313" key="3">
    <source>
        <dbReference type="Proteomes" id="UP000245768"/>
    </source>
</evidence>
<name>A0A316YV80_9BASI</name>
<feature type="region of interest" description="Disordered" evidence="1">
    <location>
        <begin position="176"/>
        <end position="195"/>
    </location>
</feature>
<dbReference type="InParanoid" id="A0A316YV80"/>
<protein>
    <submittedName>
        <fullName evidence="2">Uncharacterized protein</fullName>
    </submittedName>
</protein>
<keyword evidence="3" id="KW-1185">Reference proteome</keyword>
<feature type="region of interest" description="Disordered" evidence="1">
    <location>
        <begin position="1"/>
        <end position="144"/>
    </location>
</feature>
<organism evidence="2 3">
    <name type="scientific">Acaromyces ingoldii</name>
    <dbReference type="NCBI Taxonomy" id="215250"/>
    <lineage>
        <taxon>Eukaryota</taxon>
        <taxon>Fungi</taxon>
        <taxon>Dikarya</taxon>
        <taxon>Basidiomycota</taxon>
        <taxon>Ustilaginomycotina</taxon>
        <taxon>Exobasidiomycetes</taxon>
        <taxon>Exobasidiales</taxon>
        <taxon>Cryptobasidiaceae</taxon>
        <taxon>Acaromyces</taxon>
    </lineage>
</organism>
<evidence type="ECO:0000256" key="1">
    <source>
        <dbReference type="SAM" id="MobiDB-lite"/>
    </source>
</evidence>
<evidence type="ECO:0000313" key="2">
    <source>
        <dbReference type="EMBL" id="PWN93189.1"/>
    </source>
</evidence>
<feature type="compositionally biased region" description="Polar residues" evidence="1">
    <location>
        <begin position="125"/>
        <end position="141"/>
    </location>
</feature>
<feature type="compositionally biased region" description="Polar residues" evidence="1">
    <location>
        <begin position="183"/>
        <end position="192"/>
    </location>
</feature>
<feature type="compositionally biased region" description="Low complexity" evidence="1">
    <location>
        <begin position="592"/>
        <end position="641"/>
    </location>
</feature>
<dbReference type="Proteomes" id="UP000245768">
    <property type="component" value="Unassembled WGS sequence"/>
</dbReference>
<feature type="region of interest" description="Disordered" evidence="1">
    <location>
        <begin position="537"/>
        <end position="653"/>
    </location>
</feature>
<dbReference type="EMBL" id="KZ819634">
    <property type="protein sequence ID" value="PWN93189.1"/>
    <property type="molecule type" value="Genomic_DNA"/>
</dbReference>
<accession>A0A316YV80</accession>
<feature type="compositionally biased region" description="Polar residues" evidence="1">
    <location>
        <begin position="340"/>
        <end position="357"/>
    </location>
</feature>
<sequence>MNAAGSSKVQRKTAPAAPVAQTQRPGEPQTSGARQESSSGTTTIAKGAVTTASPRDEAEADQQTTPRPDLPSSGHGELPSILMTPRAGNTTPRVGTATPTFSTMPRPHSSPGLDASDTQRLRSQKLATSSKASTMSRTPNALKNARNKLGSIARSRDSFFSPTSSADAAYNGDVVGEKAGRSKGSQSNQVGVANTAPPVSASAALASELNDLAVAHDEGLLGEEEYRLLRQGAFDRLMKNGAMELPQEGAIRGLGVVSADPDATIPRRRDTEPLASVLEQQQQQQQQKQQQQQQQQPYSRERASTLSQTPSVLSLLRRASLLSGKGSEKRASTDQHQHLDPSSSSTASVRQHASNPTLGGRRLTNDSGSLFASNSSRVHSQYSGTSGGHGGTPSSTTRSLSNLRRGGSRRKKERAEELEEAYRTARSTRSLRGAASQILVDPSSSLGVGDDSNASVARMSAMGLSISNGTSLLGVDYADKSSSEIKAERAVVEAEYARLLESFSAMEQMSMGRYSTLDYQQLKKAWALSALNHGGTMPDDIEDPDGNFVLVEGGGESEPAGTQTTKDGKRSSQTGKSNIRKTRSGPLLQPFNSSTGAASGSASSLNGAALLSPPSSYRGPGSPASSSPNNRSRTSLTSLSPPSSPNAPVRGGRAAGSYFSGAVIEAPLDEARSSGNTDEETAQRLILSLKTDLDEIAKRKQDVAAKYSARLDFLKSATRSALIREGLKR</sequence>
<feature type="compositionally biased region" description="Polar residues" evidence="1">
    <location>
        <begin position="87"/>
        <end position="103"/>
    </location>
</feature>
<dbReference type="AlphaFoldDB" id="A0A316YV80"/>
<feature type="compositionally biased region" description="Polar residues" evidence="1">
    <location>
        <begin position="560"/>
        <end position="577"/>
    </location>
</feature>
<feature type="region of interest" description="Disordered" evidence="1">
    <location>
        <begin position="276"/>
        <end position="427"/>
    </location>
</feature>
<reference evidence="2 3" key="1">
    <citation type="journal article" date="2018" name="Mol. Biol. Evol.">
        <title>Broad Genomic Sampling Reveals a Smut Pathogenic Ancestry of the Fungal Clade Ustilaginomycotina.</title>
        <authorList>
            <person name="Kijpornyongpan T."/>
            <person name="Mondo S.J."/>
            <person name="Barry K."/>
            <person name="Sandor L."/>
            <person name="Lee J."/>
            <person name="Lipzen A."/>
            <person name="Pangilinan J."/>
            <person name="LaButti K."/>
            <person name="Hainaut M."/>
            <person name="Henrissat B."/>
            <person name="Grigoriev I.V."/>
            <person name="Spatafora J.W."/>
            <person name="Aime M.C."/>
        </authorList>
    </citation>
    <scope>NUCLEOTIDE SEQUENCE [LARGE SCALE GENOMIC DNA]</scope>
    <source>
        <strain evidence="2 3">MCA 4198</strain>
    </source>
</reference>
<feature type="compositionally biased region" description="Low complexity" evidence="1">
    <location>
        <begin position="280"/>
        <end position="296"/>
    </location>
</feature>
<dbReference type="RefSeq" id="XP_025380387.1">
    <property type="nucleotide sequence ID" value="XM_025518134.1"/>
</dbReference>
<dbReference type="GeneID" id="37040050"/>
<feature type="compositionally biased region" description="Polar residues" evidence="1">
    <location>
        <begin position="20"/>
        <end position="44"/>
    </location>
</feature>
<feature type="compositionally biased region" description="Low complexity" evidence="1">
    <location>
        <begin position="311"/>
        <end position="325"/>
    </location>
</feature>